<evidence type="ECO:0000256" key="2">
    <source>
        <dbReference type="ARBA" id="ARBA00022692"/>
    </source>
</evidence>
<keyword evidence="2 5" id="KW-0812">Transmembrane</keyword>
<dbReference type="Proteomes" id="UP000677812">
    <property type="component" value="Unassembled WGS sequence"/>
</dbReference>
<evidence type="ECO:0000256" key="4">
    <source>
        <dbReference type="ARBA" id="ARBA00023136"/>
    </source>
</evidence>
<name>A0ABS5E5C0_9PROT</name>
<accession>A0ABS5E5C0</accession>
<dbReference type="Pfam" id="PF05154">
    <property type="entry name" value="TM2"/>
    <property type="match status" value="1"/>
</dbReference>
<dbReference type="EMBL" id="JAGRQH010000002">
    <property type="protein sequence ID" value="MBR0559090.1"/>
    <property type="molecule type" value="Genomic_DNA"/>
</dbReference>
<feature type="transmembrane region" description="Helical" evidence="5">
    <location>
        <begin position="77"/>
        <end position="96"/>
    </location>
</feature>
<organism evidence="7 8">
    <name type="scientific">Neokomagataea anthophila</name>
    <dbReference type="NCBI Taxonomy" id="2826925"/>
    <lineage>
        <taxon>Bacteria</taxon>
        <taxon>Pseudomonadati</taxon>
        <taxon>Pseudomonadota</taxon>
        <taxon>Alphaproteobacteria</taxon>
        <taxon>Acetobacterales</taxon>
        <taxon>Acetobacteraceae</taxon>
        <taxon>Neokomagataea</taxon>
    </lineage>
</organism>
<comment type="subcellular location">
    <subcellularLocation>
        <location evidence="1">Membrane</location>
        <topology evidence="1">Multi-pass membrane protein</topology>
    </subcellularLocation>
</comment>
<keyword evidence="8" id="KW-1185">Reference proteome</keyword>
<evidence type="ECO:0000259" key="6">
    <source>
        <dbReference type="Pfam" id="PF05154"/>
    </source>
</evidence>
<keyword evidence="4 5" id="KW-0472">Membrane</keyword>
<feature type="domain" description="TM2" evidence="6">
    <location>
        <begin position="73"/>
        <end position="118"/>
    </location>
</feature>
<protein>
    <submittedName>
        <fullName evidence="7">TM2 domain-containing protein</fullName>
    </submittedName>
</protein>
<reference evidence="7 8" key="1">
    <citation type="submission" date="2021-04" db="EMBL/GenBank/DDBJ databases">
        <title>The complete genome sequence of Neokomagataea sp. TBRC 2177.</title>
        <authorList>
            <person name="Charoenyingcharoen P."/>
            <person name="Yukphan P."/>
        </authorList>
    </citation>
    <scope>NUCLEOTIDE SEQUENCE [LARGE SCALE GENOMIC DNA]</scope>
    <source>
        <strain evidence="7 8">TBRC 2177</strain>
    </source>
</reference>
<evidence type="ECO:0000313" key="7">
    <source>
        <dbReference type="EMBL" id="MBR0559090.1"/>
    </source>
</evidence>
<dbReference type="RefSeq" id="WP_211680655.1">
    <property type="nucleotide sequence ID" value="NZ_JAGRQH010000002.1"/>
</dbReference>
<proteinExistence type="predicted"/>
<evidence type="ECO:0000256" key="1">
    <source>
        <dbReference type="ARBA" id="ARBA00004141"/>
    </source>
</evidence>
<comment type="caution">
    <text evidence="7">The sequence shown here is derived from an EMBL/GenBank/DDBJ whole genome shotgun (WGS) entry which is preliminary data.</text>
</comment>
<feature type="transmembrane region" description="Helical" evidence="5">
    <location>
        <begin position="102"/>
        <end position="135"/>
    </location>
</feature>
<gene>
    <name evidence="7" type="ORF">KB213_03315</name>
</gene>
<evidence type="ECO:0000313" key="8">
    <source>
        <dbReference type="Proteomes" id="UP000677812"/>
    </source>
</evidence>
<evidence type="ECO:0000256" key="5">
    <source>
        <dbReference type="SAM" id="Phobius"/>
    </source>
</evidence>
<dbReference type="InterPro" id="IPR007829">
    <property type="entry name" value="TM2"/>
</dbReference>
<evidence type="ECO:0000256" key="3">
    <source>
        <dbReference type="ARBA" id="ARBA00022989"/>
    </source>
</evidence>
<sequence length="154" mass="16927">MQGKVLDYNVLTAEGYISGDDGARYRFLGVDIKSQVNAVVAGSVVDFIAVDSRATEIFLVKTAANIFSPPIGQKSKLVAALLAFFLGIFGLHKFYLGYNKAGIIMLLCTFPGAILFGIPAGVVYVIALIEFVLYLTKSDEDFYQTYEVGEREWF</sequence>
<keyword evidence="3 5" id="KW-1133">Transmembrane helix</keyword>